<reference evidence="1 2" key="1">
    <citation type="submission" date="2020-09" db="EMBL/GenBank/DDBJ databases">
        <title>Methylomonas albis sp. nov. and Methylomonas fluvii sp. nov.: Two cold-adapted methanotrophs from the River Elbe and an amended description of Methylovulum psychrotolerans strain Eb1.</title>
        <authorList>
            <person name="Bussmann I.K."/>
            <person name="Klings K.-W."/>
            <person name="Warnstedt J."/>
            <person name="Hoppert M."/>
            <person name="Saborowski A."/>
            <person name="Horn F."/>
            <person name="Liebner S."/>
        </authorList>
    </citation>
    <scope>NUCLEOTIDE SEQUENCE [LARGE SCALE GENOMIC DNA]</scope>
    <source>
        <strain evidence="1 2">EbA</strain>
    </source>
</reference>
<proteinExistence type="predicted"/>
<evidence type="ECO:0008006" key="3">
    <source>
        <dbReference type="Google" id="ProtNLM"/>
    </source>
</evidence>
<accession>A0ABR9D728</accession>
<dbReference type="RefSeq" id="WP_192376283.1">
    <property type="nucleotide sequence ID" value="NZ_CAJHIV010000001.1"/>
</dbReference>
<keyword evidence="2" id="KW-1185">Reference proteome</keyword>
<protein>
    <recommendedName>
        <fullName evidence="3">Integrase DNA-binding domain-containing protein</fullName>
    </recommendedName>
</protein>
<evidence type="ECO:0000313" key="1">
    <source>
        <dbReference type="EMBL" id="MBD9358044.1"/>
    </source>
</evidence>
<dbReference type="Proteomes" id="UP000652176">
    <property type="component" value="Unassembled WGS sequence"/>
</dbReference>
<dbReference type="EMBL" id="JACXSS010000001">
    <property type="protein sequence ID" value="MBD9358044.1"/>
    <property type="molecule type" value="Genomic_DNA"/>
</dbReference>
<evidence type="ECO:0000313" key="2">
    <source>
        <dbReference type="Proteomes" id="UP000652176"/>
    </source>
</evidence>
<name>A0ABR9D728_9GAMM</name>
<sequence length="94" mass="10617">MTKGPARTAVIPTDIEARKLATGVWWDKSGSGKWMFKYKDPDLGKWRSKRLISPKSSLAEIWQAYESLSVPMAATFASISLDFQLTPIWRKLAT</sequence>
<organism evidence="1 2">
    <name type="scientific">Methylomonas albis</name>
    <dbReference type="NCBI Taxonomy" id="1854563"/>
    <lineage>
        <taxon>Bacteria</taxon>
        <taxon>Pseudomonadati</taxon>
        <taxon>Pseudomonadota</taxon>
        <taxon>Gammaproteobacteria</taxon>
        <taxon>Methylococcales</taxon>
        <taxon>Methylococcaceae</taxon>
        <taxon>Methylomonas</taxon>
    </lineage>
</organism>
<gene>
    <name evidence="1" type="ORF">IE877_19565</name>
</gene>
<comment type="caution">
    <text evidence="1">The sequence shown here is derived from an EMBL/GenBank/DDBJ whole genome shotgun (WGS) entry which is preliminary data.</text>
</comment>